<reference evidence="1 2" key="1">
    <citation type="submission" date="2019-07" db="EMBL/GenBank/DDBJ databases">
        <title>Cryptosporangium phraense sp. nov., isolated from plant litter.</title>
        <authorList>
            <person name="Suriyachadkun C."/>
        </authorList>
    </citation>
    <scope>NUCLEOTIDE SEQUENCE [LARGE SCALE GENOMIC DNA]</scope>
    <source>
        <strain evidence="1 2">A-T 5661</strain>
    </source>
</reference>
<evidence type="ECO:0000313" key="1">
    <source>
        <dbReference type="EMBL" id="TQS42680.1"/>
    </source>
</evidence>
<protein>
    <recommendedName>
        <fullName evidence="3">CoA transferase</fullName>
    </recommendedName>
</protein>
<organism evidence="1 2">
    <name type="scientific">Cryptosporangium phraense</name>
    <dbReference type="NCBI Taxonomy" id="2593070"/>
    <lineage>
        <taxon>Bacteria</taxon>
        <taxon>Bacillati</taxon>
        <taxon>Actinomycetota</taxon>
        <taxon>Actinomycetes</taxon>
        <taxon>Cryptosporangiales</taxon>
        <taxon>Cryptosporangiaceae</taxon>
        <taxon>Cryptosporangium</taxon>
    </lineage>
</organism>
<dbReference type="InParanoid" id="A0A545AN35"/>
<dbReference type="AlphaFoldDB" id="A0A545AN35"/>
<accession>A0A545AN35</accession>
<evidence type="ECO:0000313" key="2">
    <source>
        <dbReference type="Proteomes" id="UP000317982"/>
    </source>
</evidence>
<name>A0A545AN35_9ACTN</name>
<dbReference type="PANTHER" id="PTHR48228">
    <property type="entry name" value="SUCCINYL-COA--D-CITRAMALATE COA-TRANSFERASE"/>
    <property type="match status" value="1"/>
</dbReference>
<dbReference type="Pfam" id="PF02515">
    <property type="entry name" value="CoA_transf_3"/>
    <property type="match status" value="1"/>
</dbReference>
<dbReference type="GO" id="GO:0003824">
    <property type="term" value="F:catalytic activity"/>
    <property type="evidence" value="ECO:0007669"/>
    <property type="project" value="InterPro"/>
</dbReference>
<dbReference type="PANTHER" id="PTHR48228:SF5">
    <property type="entry name" value="ALPHA-METHYLACYL-COA RACEMASE"/>
    <property type="match status" value="1"/>
</dbReference>
<dbReference type="OrthoDB" id="4909260at2"/>
<dbReference type="RefSeq" id="WP_142706987.1">
    <property type="nucleotide sequence ID" value="NZ_VIRS01000017.1"/>
</dbReference>
<keyword evidence="2" id="KW-1185">Reference proteome</keyword>
<dbReference type="InterPro" id="IPR023606">
    <property type="entry name" value="CoA-Trfase_III_dom_1_sf"/>
</dbReference>
<dbReference type="SUPFAM" id="SSF89796">
    <property type="entry name" value="CoA-transferase family III (CaiB/BaiF)"/>
    <property type="match status" value="1"/>
</dbReference>
<sequence>MAPGLVASVRVPLHYGELVFSARCRPGGSTCAVETWFRWGLGDLTGPAEEPGLAPDAPVAARVEGLVASLPAVDPAHVLAGRAGLQGWGRSGRISANGTCRLLRAADGWVAVNLSRPTDVELVPAVLEAEIEGDPWEALTSAAAARPAAELAARAQLLGIPAAVPASSVGLPPLTIRTLREPADAAAGWRVVLDLSAMWAGPLCAHLLGRAGAHVVKVEDVRRPDGARFGPAAFYDELHAGHASVVLDFATTSGRDALAALAEEADVVVESSRPRALARLGLLAEEWVAARPGRTWVSITGYGRGDPEQRVAFGDDAAVAGGLLATDGHGGPVFCGDAIADPLTGLYAASAALDSARGGGGHLLDVAMAGVAAWAARPGDGPRYAHVRDESGVLRHADP</sequence>
<dbReference type="Proteomes" id="UP000317982">
    <property type="component" value="Unassembled WGS sequence"/>
</dbReference>
<dbReference type="InterPro" id="IPR050509">
    <property type="entry name" value="CoA-transferase_III"/>
</dbReference>
<dbReference type="Gene3D" id="3.40.50.10540">
    <property type="entry name" value="Crotonobetainyl-coa:carnitine coa-transferase, domain 1"/>
    <property type="match status" value="1"/>
</dbReference>
<evidence type="ECO:0008006" key="3">
    <source>
        <dbReference type="Google" id="ProtNLM"/>
    </source>
</evidence>
<dbReference type="InterPro" id="IPR003673">
    <property type="entry name" value="CoA-Trfase_fam_III"/>
</dbReference>
<dbReference type="EMBL" id="VIRS01000017">
    <property type="protein sequence ID" value="TQS42680.1"/>
    <property type="molecule type" value="Genomic_DNA"/>
</dbReference>
<comment type="caution">
    <text evidence="1">The sequence shown here is derived from an EMBL/GenBank/DDBJ whole genome shotgun (WGS) entry which is preliminary data.</text>
</comment>
<proteinExistence type="predicted"/>
<gene>
    <name evidence="1" type="ORF">FL583_23630</name>
</gene>